<accession>A0A427AM85</accession>
<name>A0A427AM85_ENSVE</name>
<dbReference type="Proteomes" id="UP000287651">
    <property type="component" value="Unassembled WGS sequence"/>
</dbReference>
<proteinExistence type="predicted"/>
<evidence type="ECO:0000313" key="1">
    <source>
        <dbReference type="EMBL" id="RRT77324.1"/>
    </source>
</evidence>
<gene>
    <name evidence="1" type="ORF">B296_00028870</name>
</gene>
<organism evidence="1 2">
    <name type="scientific">Ensete ventricosum</name>
    <name type="common">Abyssinian banana</name>
    <name type="synonym">Musa ensete</name>
    <dbReference type="NCBI Taxonomy" id="4639"/>
    <lineage>
        <taxon>Eukaryota</taxon>
        <taxon>Viridiplantae</taxon>
        <taxon>Streptophyta</taxon>
        <taxon>Embryophyta</taxon>
        <taxon>Tracheophyta</taxon>
        <taxon>Spermatophyta</taxon>
        <taxon>Magnoliopsida</taxon>
        <taxon>Liliopsida</taxon>
        <taxon>Zingiberales</taxon>
        <taxon>Musaceae</taxon>
        <taxon>Ensete</taxon>
    </lineage>
</organism>
<reference evidence="1 2" key="1">
    <citation type="journal article" date="2014" name="Agronomy (Basel)">
        <title>A Draft Genome Sequence for Ensete ventricosum, the Drought-Tolerant Tree Against Hunger.</title>
        <authorList>
            <person name="Harrison J."/>
            <person name="Moore K.A."/>
            <person name="Paszkiewicz K."/>
            <person name="Jones T."/>
            <person name="Grant M."/>
            <person name="Ambacheew D."/>
            <person name="Muzemil S."/>
            <person name="Studholme D.J."/>
        </authorList>
    </citation>
    <scope>NUCLEOTIDE SEQUENCE [LARGE SCALE GENOMIC DNA]</scope>
</reference>
<sequence length="149" mass="16166">MEGNGRAEERQLMERLVHIAGLDSGWWGSPVRSRVYNRRGREGQLSWQSAIRERIAHEAISFGSAGDLVGYDDGLEDLAELLEVAMELLGGTRSSRLGSPAPIGPWVPRWPSRVTAQAVLACPSHVRVGPPRVAGSAAAPWACKQAEDQ</sequence>
<dbReference type="AlphaFoldDB" id="A0A427AM85"/>
<evidence type="ECO:0000313" key="2">
    <source>
        <dbReference type="Proteomes" id="UP000287651"/>
    </source>
</evidence>
<dbReference type="EMBL" id="AMZH03001960">
    <property type="protein sequence ID" value="RRT77324.1"/>
    <property type="molecule type" value="Genomic_DNA"/>
</dbReference>
<comment type="caution">
    <text evidence="1">The sequence shown here is derived from an EMBL/GenBank/DDBJ whole genome shotgun (WGS) entry which is preliminary data.</text>
</comment>
<protein>
    <submittedName>
        <fullName evidence="1">Uncharacterized protein</fullName>
    </submittedName>
</protein>